<dbReference type="RefSeq" id="WP_394848404.1">
    <property type="nucleotide sequence ID" value="NZ_CP089982.1"/>
</dbReference>
<dbReference type="InterPro" id="IPR011032">
    <property type="entry name" value="GroES-like_sf"/>
</dbReference>
<feature type="domain" description="Enoyl reductase (ER)" evidence="7">
    <location>
        <begin position="12"/>
        <end position="333"/>
    </location>
</feature>
<dbReference type="SUPFAM" id="SSF50129">
    <property type="entry name" value="GroES-like"/>
    <property type="match status" value="1"/>
</dbReference>
<evidence type="ECO:0000256" key="5">
    <source>
        <dbReference type="ARBA" id="ARBA00022833"/>
    </source>
</evidence>
<dbReference type="Gene3D" id="3.90.180.10">
    <property type="entry name" value="Medium-chain alcohol dehydrogenases, catalytic domain"/>
    <property type="match status" value="1"/>
</dbReference>
<dbReference type="EMBL" id="CP089982">
    <property type="protein sequence ID" value="WXA97786.1"/>
    <property type="molecule type" value="Genomic_DNA"/>
</dbReference>
<evidence type="ECO:0000256" key="2">
    <source>
        <dbReference type="ARBA" id="ARBA00008072"/>
    </source>
</evidence>
<dbReference type="Pfam" id="PF08240">
    <property type="entry name" value="ADH_N"/>
    <property type="match status" value="1"/>
</dbReference>
<gene>
    <name evidence="8" type="ORF">LZC95_13200</name>
</gene>
<keyword evidence="6 8" id="KW-0560">Oxidoreductase</keyword>
<dbReference type="SMART" id="SM00829">
    <property type="entry name" value="PKS_ER"/>
    <property type="match status" value="1"/>
</dbReference>
<dbReference type="EC" id="1.1.1.1" evidence="3"/>
<name>A0ABZ2KGI4_9BACT</name>
<keyword evidence="9" id="KW-1185">Reference proteome</keyword>
<dbReference type="Gene3D" id="3.40.50.720">
    <property type="entry name" value="NAD(P)-binding Rossmann-like Domain"/>
    <property type="match status" value="1"/>
</dbReference>
<dbReference type="NCBIfam" id="TIGR02822">
    <property type="entry name" value="adh_fam_2"/>
    <property type="match status" value="1"/>
</dbReference>
<reference evidence="8 9" key="1">
    <citation type="submission" date="2021-12" db="EMBL/GenBank/DDBJ databases">
        <title>Discovery of the Pendulisporaceae a myxobacterial family with distinct sporulation behavior and unique specialized metabolism.</title>
        <authorList>
            <person name="Garcia R."/>
            <person name="Popoff A."/>
            <person name="Bader C.D."/>
            <person name="Loehr J."/>
            <person name="Walesch S."/>
            <person name="Walt C."/>
            <person name="Boldt J."/>
            <person name="Bunk B."/>
            <person name="Haeckl F.J.F.P.J."/>
            <person name="Gunesch A.P."/>
            <person name="Birkelbach J."/>
            <person name="Nuebel U."/>
            <person name="Pietschmann T."/>
            <person name="Bach T."/>
            <person name="Mueller R."/>
        </authorList>
    </citation>
    <scope>NUCLEOTIDE SEQUENCE [LARGE SCALE GENOMIC DNA]</scope>
    <source>
        <strain evidence="8 9">MSr12523</strain>
    </source>
</reference>
<keyword evidence="5" id="KW-0862">Zinc</keyword>
<evidence type="ECO:0000256" key="1">
    <source>
        <dbReference type="ARBA" id="ARBA00001947"/>
    </source>
</evidence>
<proteinExistence type="inferred from homology"/>
<sequence length="339" mass="36285">MNCMVLENPTKHATDEVPWLVLRERAHEDAPGPGEIVLDVTACGVCRTDLQLCQGDVPLRRRPVVPGHQIVGRVAAVGEGVADWRVGDRAGGAWLGGSCGVCARCAEGRENLCERAEFTGWDRDGGYATRARLRADFAFRLPDGFDDMAAAPLLCGGIIGYRALKVSGIRPGGRLGLFGFGASALLAIQVAVHWGCEVYVCTRNRDEQARARALGAVWAKGYDEAPPVRLDAAVTFAPSGDVVVAALRALERGGAVAINAIHLDRIPAFSYDDLWWERSLHSVANFTRQDAREFLQLAADIPVRTATAVYPLAEANRALADLARGDVRGAAVLQMSGCG</sequence>
<comment type="cofactor">
    <cofactor evidence="1">
        <name>Zn(2+)</name>
        <dbReference type="ChEBI" id="CHEBI:29105"/>
    </cofactor>
</comment>
<evidence type="ECO:0000259" key="7">
    <source>
        <dbReference type="SMART" id="SM00829"/>
    </source>
</evidence>
<evidence type="ECO:0000256" key="4">
    <source>
        <dbReference type="ARBA" id="ARBA00022723"/>
    </source>
</evidence>
<comment type="similarity">
    <text evidence="2">Belongs to the zinc-containing alcohol dehydrogenase family.</text>
</comment>
<evidence type="ECO:0000256" key="6">
    <source>
        <dbReference type="ARBA" id="ARBA00023002"/>
    </source>
</evidence>
<dbReference type="InterPro" id="IPR036291">
    <property type="entry name" value="NAD(P)-bd_dom_sf"/>
</dbReference>
<dbReference type="GO" id="GO:0016491">
    <property type="term" value="F:oxidoreductase activity"/>
    <property type="evidence" value="ECO:0007669"/>
    <property type="project" value="UniProtKB-KW"/>
</dbReference>
<dbReference type="Proteomes" id="UP001379533">
    <property type="component" value="Chromosome"/>
</dbReference>
<organism evidence="8 9">
    <name type="scientific">Pendulispora brunnea</name>
    <dbReference type="NCBI Taxonomy" id="2905690"/>
    <lineage>
        <taxon>Bacteria</taxon>
        <taxon>Pseudomonadati</taxon>
        <taxon>Myxococcota</taxon>
        <taxon>Myxococcia</taxon>
        <taxon>Myxococcales</taxon>
        <taxon>Sorangiineae</taxon>
        <taxon>Pendulisporaceae</taxon>
        <taxon>Pendulispora</taxon>
    </lineage>
</organism>
<dbReference type="SUPFAM" id="SSF51735">
    <property type="entry name" value="NAD(P)-binding Rossmann-fold domains"/>
    <property type="match status" value="1"/>
</dbReference>
<dbReference type="PANTHER" id="PTHR42940:SF8">
    <property type="entry name" value="VACUOLAR PROTEIN SORTING-ASSOCIATED PROTEIN 11"/>
    <property type="match status" value="1"/>
</dbReference>
<accession>A0ABZ2KGI4</accession>
<evidence type="ECO:0000256" key="3">
    <source>
        <dbReference type="ARBA" id="ARBA00013190"/>
    </source>
</evidence>
<dbReference type="InterPro" id="IPR014187">
    <property type="entry name" value="ADH_Zn_typ-2"/>
</dbReference>
<evidence type="ECO:0000313" key="9">
    <source>
        <dbReference type="Proteomes" id="UP001379533"/>
    </source>
</evidence>
<protein>
    <recommendedName>
        <fullName evidence="3">alcohol dehydrogenase</fullName>
        <ecNumber evidence="3">1.1.1.1</ecNumber>
    </recommendedName>
</protein>
<dbReference type="InterPro" id="IPR020843">
    <property type="entry name" value="ER"/>
</dbReference>
<dbReference type="PANTHER" id="PTHR42940">
    <property type="entry name" value="ALCOHOL DEHYDROGENASE 1-RELATED"/>
    <property type="match status" value="1"/>
</dbReference>
<keyword evidence="4" id="KW-0479">Metal-binding</keyword>
<evidence type="ECO:0000313" key="8">
    <source>
        <dbReference type="EMBL" id="WXA97786.1"/>
    </source>
</evidence>
<dbReference type="InterPro" id="IPR013154">
    <property type="entry name" value="ADH-like_N"/>
</dbReference>